<feature type="compositionally biased region" description="Low complexity" evidence="1">
    <location>
        <begin position="1"/>
        <end position="15"/>
    </location>
</feature>
<evidence type="ECO:0000256" key="1">
    <source>
        <dbReference type="SAM" id="MobiDB-lite"/>
    </source>
</evidence>
<keyword evidence="3" id="KW-1185">Reference proteome</keyword>
<accession>A0ABN9TVN8</accession>
<evidence type="ECO:0000313" key="3">
    <source>
        <dbReference type="Proteomes" id="UP001189429"/>
    </source>
</evidence>
<protein>
    <submittedName>
        <fullName evidence="2">Uncharacterized protein</fullName>
    </submittedName>
</protein>
<gene>
    <name evidence="2" type="ORF">PCOR1329_LOCUS42769</name>
</gene>
<name>A0ABN9TVN8_9DINO</name>
<dbReference type="EMBL" id="CAUYUJ010015138">
    <property type="protein sequence ID" value="CAK0850347.1"/>
    <property type="molecule type" value="Genomic_DNA"/>
</dbReference>
<dbReference type="Proteomes" id="UP001189429">
    <property type="component" value="Unassembled WGS sequence"/>
</dbReference>
<proteinExistence type="predicted"/>
<feature type="region of interest" description="Disordered" evidence="1">
    <location>
        <begin position="1"/>
        <end position="75"/>
    </location>
</feature>
<sequence>MHLLGRPAAAAPRRGGAPRRGAARRRGAAGGRDGVGPAALERRGLPVQPAGGVGLAAEDASEDPAPPARRLGRGERRLLGTAVVGVAAGRKLERTGHLEASAQGATGSEERIRFRGLHERLRGMPCAAGTLAWRRPAWKSAKTGGGATPSNARSEANMRGPPSEMT</sequence>
<comment type="caution">
    <text evidence="2">The sequence shown here is derived from an EMBL/GenBank/DDBJ whole genome shotgun (WGS) entry which is preliminary data.</text>
</comment>
<reference evidence="2" key="1">
    <citation type="submission" date="2023-10" db="EMBL/GenBank/DDBJ databases">
        <authorList>
            <person name="Chen Y."/>
            <person name="Shah S."/>
            <person name="Dougan E. K."/>
            <person name="Thang M."/>
            <person name="Chan C."/>
        </authorList>
    </citation>
    <scope>NUCLEOTIDE SEQUENCE [LARGE SCALE GENOMIC DNA]</scope>
</reference>
<feature type="region of interest" description="Disordered" evidence="1">
    <location>
        <begin position="139"/>
        <end position="166"/>
    </location>
</feature>
<evidence type="ECO:0000313" key="2">
    <source>
        <dbReference type="EMBL" id="CAK0850347.1"/>
    </source>
</evidence>
<organism evidence="2 3">
    <name type="scientific">Prorocentrum cordatum</name>
    <dbReference type="NCBI Taxonomy" id="2364126"/>
    <lineage>
        <taxon>Eukaryota</taxon>
        <taxon>Sar</taxon>
        <taxon>Alveolata</taxon>
        <taxon>Dinophyceae</taxon>
        <taxon>Prorocentrales</taxon>
        <taxon>Prorocentraceae</taxon>
        <taxon>Prorocentrum</taxon>
    </lineage>
</organism>